<evidence type="ECO:0000313" key="1">
    <source>
        <dbReference type="EMBL" id="TBU22024.1"/>
    </source>
</evidence>
<reference evidence="1" key="1">
    <citation type="submission" date="2019-01" db="EMBL/GenBank/DDBJ databases">
        <title>Draft genome sequences of three monokaryotic isolates of the white-rot basidiomycete fungus Dichomitus squalens.</title>
        <authorList>
            <consortium name="DOE Joint Genome Institute"/>
            <person name="Lopez S.C."/>
            <person name="Andreopoulos B."/>
            <person name="Pangilinan J."/>
            <person name="Lipzen A."/>
            <person name="Riley R."/>
            <person name="Ahrendt S."/>
            <person name="Ng V."/>
            <person name="Barry K."/>
            <person name="Daum C."/>
            <person name="Grigoriev I.V."/>
            <person name="Hilden K.S."/>
            <person name="Makela M.R."/>
            <person name="de Vries R.P."/>
        </authorList>
    </citation>
    <scope>NUCLEOTIDE SEQUENCE [LARGE SCALE GENOMIC DNA]</scope>
    <source>
        <strain evidence="1">OM18370.1</strain>
    </source>
</reference>
<proteinExistence type="predicted"/>
<accession>A0A4Q9M522</accession>
<feature type="non-terminal residue" evidence="1">
    <location>
        <position position="1"/>
    </location>
</feature>
<sequence length="76" mass="8495">QDIIIGTAFLCEHNPELNWNAGNIEFTCCPSTCTWHTVTSPAGSVLCWSRCCSAVNFNRTKSCFVPYMVCAARYPR</sequence>
<dbReference type="Proteomes" id="UP000292957">
    <property type="component" value="Unassembled WGS sequence"/>
</dbReference>
<dbReference type="OrthoDB" id="2768905at2759"/>
<gene>
    <name evidence="1" type="ORF">BD311DRAFT_676995</name>
</gene>
<dbReference type="EMBL" id="ML143561">
    <property type="protein sequence ID" value="TBU22024.1"/>
    <property type="molecule type" value="Genomic_DNA"/>
</dbReference>
<dbReference type="AlphaFoldDB" id="A0A4Q9M522"/>
<protein>
    <submittedName>
        <fullName evidence="1">Uncharacterized protein</fullName>
    </submittedName>
</protein>
<organism evidence="1">
    <name type="scientific">Dichomitus squalens</name>
    <dbReference type="NCBI Taxonomy" id="114155"/>
    <lineage>
        <taxon>Eukaryota</taxon>
        <taxon>Fungi</taxon>
        <taxon>Dikarya</taxon>
        <taxon>Basidiomycota</taxon>
        <taxon>Agaricomycotina</taxon>
        <taxon>Agaricomycetes</taxon>
        <taxon>Polyporales</taxon>
        <taxon>Polyporaceae</taxon>
        <taxon>Dichomitus</taxon>
    </lineage>
</organism>
<name>A0A4Q9M522_9APHY</name>